<comment type="caution">
    <text evidence="1">The sequence shown here is derived from an EMBL/GenBank/DDBJ whole genome shotgun (WGS) entry which is preliminary data.</text>
</comment>
<name>A0A4R2BLG8_9BACI</name>
<reference evidence="1 2" key="1">
    <citation type="journal article" date="2015" name="Stand. Genomic Sci.">
        <title>Genomic Encyclopedia of Bacterial and Archaeal Type Strains, Phase III: the genomes of soil and plant-associated and newly described type strains.</title>
        <authorList>
            <person name="Whitman W.B."/>
            <person name="Woyke T."/>
            <person name="Klenk H.P."/>
            <person name="Zhou Y."/>
            <person name="Lilburn T.G."/>
            <person name="Beck B.J."/>
            <person name="De Vos P."/>
            <person name="Vandamme P."/>
            <person name="Eisen J.A."/>
            <person name="Garrity G."/>
            <person name="Hugenholtz P."/>
            <person name="Kyrpides N.C."/>
        </authorList>
    </citation>
    <scope>NUCLEOTIDE SEQUENCE [LARGE SCALE GENOMIC DNA]</scope>
    <source>
        <strain evidence="1 2">CV53</strain>
    </source>
</reference>
<organism evidence="1 2">
    <name type="scientific">Mesobacillus foraminis</name>
    <dbReference type="NCBI Taxonomy" id="279826"/>
    <lineage>
        <taxon>Bacteria</taxon>
        <taxon>Bacillati</taxon>
        <taxon>Bacillota</taxon>
        <taxon>Bacilli</taxon>
        <taxon>Bacillales</taxon>
        <taxon>Bacillaceae</taxon>
        <taxon>Mesobacillus</taxon>
    </lineage>
</organism>
<dbReference type="AlphaFoldDB" id="A0A4R2BLG8"/>
<protein>
    <recommendedName>
        <fullName evidence="3">HesB-like selenoprotein</fullName>
    </recommendedName>
</protein>
<keyword evidence="2" id="KW-1185">Reference proteome</keyword>
<evidence type="ECO:0000313" key="1">
    <source>
        <dbReference type="EMBL" id="TCN26874.1"/>
    </source>
</evidence>
<dbReference type="Proteomes" id="UP000295689">
    <property type="component" value="Unassembled WGS sequence"/>
</dbReference>
<gene>
    <name evidence="1" type="ORF">EV146_103400</name>
</gene>
<evidence type="ECO:0008006" key="3">
    <source>
        <dbReference type="Google" id="ProtNLM"/>
    </source>
</evidence>
<evidence type="ECO:0000313" key="2">
    <source>
        <dbReference type="Proteomes" id="UP000295689"/>
    </source>
</evidence>
<accession>A0A4R2BLG8</accession>
<dbReference type="EMBL" id="SLVV01000003">
    <property type="protein sequence ID" value="TCN26874.1"/>
    <property type="molecule type" value="Genomic_DNA"/>
</dbReference>
<sequence>MRISDKARDFLKEVLEERNAEGIRLYFAGYG</sequence>
<proteinExistence type="predicted"/>